<proteinExistence type="predicted"/>
<name>A0ABD2NIW5_9CUCU</name>
<dbReference type="Gene3D" id="3.30.70.270">
    <property type="match status" value="1"/>
</dbReference>
<dbReference type="Proteomes" id="UP001516400">
    <property type="component" value="Unassembled WGS sequence"/>
</dbReference>
<organism evidence="2 3">
    <name type="scientific">Cryptolaemus montrouzieri</name>
    <dbReference type="NCBI Taxonomy" id="559131"/>
    <lineage>
        <taxon>Eukaryota</taxon>
        <taxon>Metazoa</taxon>
        <taxon>Ecdysozoa</taxon>
        <taxon>Arthropoda</taxon>
        <taxon>Hexapoda</taxon>
        <taxon>Insecta</taxon>
        <taxon>Pterygota</taxon>
        <taxon>Neoptera</taxon>
        <taxon>Endopterygota</taxon>
        <taxon>Coleoptera</taxon>
        <taxon>Polyphaga</taxon>
        <taxon>Cucujiformia</taxon>
        <taxon>Coccinelloidea</taxon>
        <taxon>Coccinellidae</taxon>
        <taxon>Scymninae</taxon>
        <taxon>Scymnini</taxon>
        <taxon>Cryptolaemus</taxon>
    </lineage>
</organism>
<evidence type="ECO:0000313" key="2">
    <source>
        <dbReference type="EMBL" id="KAL3278231.1"/>
    </source>
</evidence>
<dbReference type="InterPro" id="IPR043128">
    <property type="entry name" value="Rev_trsase/Diguanyl_cyclase"/>
</dbReference>
<dbReference type="GO" id="GO:0071897">
    <property type="term" value="P:DNA biosynthetic process"/>
    <property type="evidence" value="ECO:0007669"/>
    <property type="project" value="UniProtKB-ARBA"/>
</dbReference>
<reference evidence="2 3" key="1">
    <citation type="journal article" date="2021" name="BMC Biol.">
        <title>Horizontally acquired antibacterial genes associated with adaptive radiation of ladybird beetles.</title>
        <authorList>
            <person name="Li H.S."/>
            <person name="Tang X.F."/>
            <person name="Huang Y.H."/>
            <person name="Xu Z.Y."/>
            <person name="Chen M.L."/>
            <person name="Du X.Y."/>
            <person name="Qiu B.Y."/>
            <person name="Chen P.T."/>
            <person name="Zhang W."/>
            <person name="Slipinski A."/>
            <person name="Escalona H.E."/>
            <person name="Waterhouse R.M."/>
            <person name="Zwick A."/>
            <person name="Pang H."/>
        </authorList>
    </citation>
    <scope>NUCLEOTIDE SEQUENCE [LARGE SCALE GENOMIC DNA]</scope>
    <source>
        <strain evidence="2">SYSU2018</strain>
    </source>
</reference>
<keyword evidence="3" id="KW-1185">Reference proteome</keyword>
<dbReference type="InterPro" id="IPR043502">
    <property type="entry name" value="DNA/RNA_pol_sf"/>
</dbReference>
<feature type="domain" description="Reverse transcriptase" evidence="1">
    <location>
        <begin position="1"/>
        <end position="214"/>
    </location>
</feature>
<protein>
    <recommendedName>
        <fullName evidence="1">Reverse transcriptase domain-containing protein</fullName>
    </recommendedName>
</protein>
<dbReference type="SUPFAM" id="SSF56672">
    <property type="entry name" value="DNA/RNA polymerases"/>
    <property type="match status" value="1"/>
</dbReference>
<gene>
    <name evidence="2" type="ORF">HHI36_013569</name>
</gene>
<dbReference type="PROSITE" id="PS50878">
    <property type="entry name" value="RT_POL"/>
    <property type="match status" value="1"/>
</dbReference>
<evidence type="ECO:0000259" key="1">
    <source>
        <dbReference type="PROSITE" id="PS50878"/>
    </source>
</evidence>
<dbReference type="EMBL" id="JABFTP020000103">
    <property type="protein sequence ID" value="KAL3278231.1"/>
    <property type="molecule type" value="Genomic_DNA"/>
</dbReference>
<dbReference type="PANTHER" id="PTHR47027">
    <property type="entry name" value="REVERSE TRANSCRIPTASE DOMAIN-CONTAINING PROTEIN"/>
    <property type="match status" value="1"/>
</dbReference>
<dbReference type="InterPro" id="IPR000477">
    <property type="entry name" value="RT_dom"/>
</dbReference>
<accession>A0ABD2NIW5</accession>
<dbReference type="AlphaFoldDB" id="A0ABD2NIW5"/>
<dbReference type="CDD" id="cd01650">
    <property type="entry name" value="RT_nLTR_like"/>
    <property type="match status" value="1"/>
</dbReference>
<dbReference type="Pfam" id="PF00078">
    <property type="entry name" value="RVT_1"/>
    <property type="match status" value="1"/>
</dbReference>
<dbReference type="PANTHER" id="PTHR47027:SF8">
    <property type="entry name" value="RIBONUCLEASE H"/>
    <property type="match status" value="1"/>
</dbReference>
<comment type="caution">
    <text evidence="2">The sequence shown here is derived from an EMBL/GenBank/DDBJ whole genome shotgun (WGS) entry which is preliminary data.</text>
</comment>
<evidence type="ECO:0000313" key="3">
    <source>
        <dbReference type="Proteomes" id="UP001516400"/>
    </source>
</evidence>
<sequence>MSHALKVLLKIIHNRISSKCEANIGDDQFGFRSGMGTREALFSLLVLAQKCYDQQRDIFICFIDFEKAFDRVRHDLMESLRGVGLDGKDITLIQNLYWNQRARIRIEGSISEQIGIGRRVRQGCVLSPLLFNLYSELIFDRSLADISEGVKINGVNVNSIRYADDTVLIADSDEGLQRLLNSVSNTCNEFGMKINVKKTKVMIIKKSKNVPQPI</sequence>